<evidence type="ECO:0000256" key="1">
    <source>
        <dbReference type="ARBA" id="ARBA00006485"/>
    </source>
</evidence>
<comment type="catalytic activity">
    <reaction evidence="9">
        <text>[DNA-directed RNA polymerase] + ATP = phospho-[DNA-directed RNA polymerase] + ADP + H(+)</text>
        <dbReference type="Rhea" id="RHEA:10216"/>
        <dbReference type="Rhea" id="RHEA-COMP:11321"/>
        <dbReference type="Rhea" id="RHEA-COMP:11322"/>
        <dbReference type="ChEBI" id="CHEBI:15378"/>
        <dbReference type="ChEBI" id="CHEBI:30616"/>
        <dbReference type="ChEBI" id="CHEBI:43176"/>
        <dbReference type="ChEBI" id="CHEBI:68546"/>
        <dbReference type="ChEBI" id="CHEBI:456216"/>
        <dbReference type="EC" id="2.7.11.23"/>
    </reaction>
</comment>
<evidence type="ECO:0000256" key="11">
    <source>
        <dbReference type="SAM" id="MobiDB-lite"/>
    </source>
</evidence>
<keyword evidence="3" id="KW-0723">Serine/threonine-protein kinase</keyword>
<evidence type="ECO:0000256" key="5">
    <source>
        <dbReference type="ARBA" id="ARBA00022679"/>
    </source>
</evidence>
<proteinExistence type="inferred from homology"/>
<keyword evidence="8 10" id="KW-0067">ATP-binding</keyword>
<dbReference type="EMBL" id="CAJGYO010000005">
    <property type="protein sequence ID" value="CAD6228391.1"/>
    <property type="molecule type" value="Genomic_DNA"/>
</dbReference>
<feature type="domain" description="Protein kinase" evidence="12">
    <location>
        <begin position="78"/>
        <end position="365"/>
    </location>
</feature>
<dbReference type="InterPro" id="IPR050108">
    <property type="entry name" value="CDK"/>
</dbReference>
<reference evidence="13" key="1">
    <citation type="submission" date="2020-10" db="EMBL/GenBank/DDBJ databases">
        <authorList>
            <person name="Han B."/>
            <person name="Lu T."/>
            <person name="Zhao Q."/>
            <person name="Huang X."/>
            <person name="Zhao Y."/>
        </authorList>
    </citation>
    <scope>NUCLEOTIDE SEQUENCE</scope>
</reference>
<evidence type="ECO:0000256" key="4">
    <source>
        <dbReference type="ARBA" id="ARBA00022553"/>
    </source>
</evidence>
<keyword evidence="14" id="KW-1185">Reference proteome</keyword>
<evidence type="ECO:0000256" key="2">
    <source>
        <dbReference type="ARBA" id="ARBA00012409"/>
    </source>
</evidence>
<name>A0A811NT60_9POAL</name>
<dbReference type="EC" id="2.7.11.23" evidence="2"/>
<dbReference type="PANTHER" id="PTHR24056:SF358">
    <property type="entry name" value="PROTEIN KINASE DOMAIN-CONTAINING PROTEIN"/>
    <property type="match status" value="1"/>
</dbReference>
<dbReference type="Gene3D" id="1.10.510.10">
    <property type="entry name" value="Transferase(Phosphotransferase) domain 1"/>
    <property type="match status" value="1"/>
</dbReference>
<evidence type="ECO:0000256" key="7">
    <source>
        <dbReference type="ARBA" id="ARBA00022777"/>
    </source>
</evidence>
<keyword evidence="7" id="KW-0418">Kinase</keyword>
<evidence type="ECO:0000313" key="14">
    <source>
        <dbReference type="Proteomes" id="UP000604825"/>
    </source>
</evidence>
<gene>
    <name evidence="13" type="ORF">NCGR_LOCUS19191</name>
</gene>
<accession>A0A811NT60</accession>
<dbReference type="Gene3D" id="3.30.200.20">
    <property type="entry name" value="Phosphorylase Kinase, domain 1"/>
    <property type="match status" value="1"/>
</dbReference>
<comment type="similarity">
    <text evidence="1">Belongs to the protein kinase superfamily. CMGC Ser/Thr protein kinase family. CDC2/CDKX subfamily.</text>
</comment>
<evidence type="ECO:0000256" key="8">
    <source>
        <dbReference type="ARBA" id="ARBA00022840"/>
    </source>
</evidence>
<sequence>MGCILGKLATAPGSSLFFPAAAATAVGGGGDNKEVQLQAPQPEHIAAVKKDASGWPLWLSEAAGDALRGWAPRGADAFQKLEKIGSGTYSNVYKAIEVESGRVVALKKVRVDGVGEAESARFMAREIALLRRLGDHPNVVRLNGLVTSRLNTAPSLYLVFDYMEHDLTGLTACATASGRRLSLPQVKCFMKQLLSGIEHCHNNGVLHRDIKTSNLLVSSDGILKIADFGLATSYDAENVRPMTSQVITLWYRPPELLLGATHYGVGVDLWSVGCILAELLLGEPIFPGRTEVEQLHKVFKLCGTPSEDYWEKMMFAHPTFKPYQRCLAEKFKDVPPSTLSLLETLLSIDPDMRGTATDALNSEFFMTEPYACEPSSLPRYPPCKERDVKLKYEKHKRKSRVNGSVERHRNRQHASQNPGRRVFTPDANNKPQANPKVPRLVTSTSTTKLERFPPPHLDASIGYSLDSLADGATEEFFSSSVVELKKMPSLIFGHGKSYLNSPKKGMHKAKPDLNMAPSTVLIGAFRPYSFGQPMEVRRKNREQFRSKGRNAVGAVK</sequence>
<dbReference type="InterPro" id="IPR008271">
    <property type="entry name" value="Ser/Thr_kinase_AS"/>
</dbReference>
<keyword evidence="6 10" id="KW-0547">Nucleotide-binding</keyword>
<protein>
    <recommendedName>
        <fullName evidence="2">[RNA-polymerase]-subunit kinase</fullName>
        <ecNumber evidence="2">2.7.11.23</ecNumber>
    </recommendedName>
</protein>
<dbReference type="InterPro" id="IPR000719">
    <property type="entry name" value="Prot_kinase_dom"/>
</dbReference>
<dbReference type="FunFam" id="1.10.510.10:FF:000043">
    <property type="entry name" value="probable serine/threonine-protein kinase At1g54610"/>
    <property type="match status" value="1"/>
</dbReference>
<dbReference type="GO" id="GO:0008353">
    <property type="term" value="F:RNA polymerase II CTD heptapeptide repeat kinase activity"/>
    <property type="evidence" value="ECO:0007669"/>
    <property type="project" value="UniProtKB-EC"/>
</dbReference>
<dbReference type="PROSITE" id="PS50011">
    <property type="entry name" value="PROTEIN_KINASE_DOM"/>
    <property type="match status" value="1"/>
</dbReference>
<evidence type="ECO:0000256" key="9">
    <source>
        <dbReference type="ARBA" id="ARBA00049280"/>
    </source>
</evidence>
<dbReference type="AlphaFoldDB" id="A0A811NT60"/>
<evidence type="ECO:0000256" key="10">
    <source>
        <dbReference type="PROSITE-ProRule" id="PRU10141"/>
    </source>
</evidence>
<organism evidence="13 14">
    <name type="scientific">Miscanthus lutarioriparius</name>
    <dbReference type="NCBI Taxonomy" id="422564"/>
    <lineage>
        <taxon>Eukaryota</taxon>
        <taxon>Viridiplantae</taxon>
        <taxon>Streptophyta</taxon>
        <taxon>Embryophyta</taxon>
        <taxon>Tracheophyta</taxon>
        <taxon>Spermatophyta</taxon>
        <taxon>Magnoliopsida</taxon>
        <taxon>Liliopsida</taxon>
        <taxon>Poales</taxon>
        <taxon>Poaceae</taxon>
        <taxon>PACMAD clade</taxon>
        <taxon>Panicoideae</taxon>
        <taxon>Andropogonodae</taxon>
        <taxon>Andropogoneae</taxon>
        <taxon>Saccharinae</taxon>
        <taxon>Miscanthus</taxon>
    </lineage>
</organism>
<evidence type="ECO:0000259" key="12">
    <source>
        <dbReference type="PROSITE" id="PS50011"/>
    </source>
</evidence>
<dbReference type="GO" id="GO:0000307">
    <property type="term" value="C:cyclin-dependent protein kinase holoenzyme complex"/>
    <property type="evidence" value="ECO:0007669"/>
    <property type="project" value="TreeGrafter"/>
</dbReference>
<dbReference type="GO" id="GO:0005524">
    <property type="term" value="F:ATP binding"/>
    <property type="evidence" value="ECO:0007669"/>
    <property type="project" value="UniProtKB-UniRule"/>
</dbReference>
<dbReference type="Pfam" id="PF00069">
    <property type="entry name" value="Pkinase"/>
    <property type="match status" value="1"/>
</dbReference>
<dbReference type="PROSITE" id="PS00108">
    <property type="entry name" value="PROTEIN_KINASE_ST"/>
    <property type="match status" value="1"/>
</dbReference>
<dbReference type="GO" id="GO:0032968">
    <property type="term" value="P:positive regulation of transcription elongation by RNA polymerase II"/>
    <property type="evidence" value="ECO:0007669"/>
    <property type="project" value="TreeGrafter"/>
</dbReference>
<dbReference type="InterPro" id="IPR017441">
    <property type="entry name" value="Protein_kinase_ATP_BS"/>
</dbReference>
<dbReference type="Proteomes" id="UP000604825">
    <property type="component" value="Unassembled WGS sequence"/>
</dbReference>
<dbReference type="PROSITE" id="PS00107">
    <property type="entry name" value="PROTEIN_KINASE_ATP"/>
    <property type="match status" value="1"/>
</dbReference>
<keyword evidence="5" id="KW-0808">Transferase</keyword>
<evidence type="ECO:0000256" key="3">
    <source>
        <dbReference type="ARBA" id="ARBA00022527"/>
    </source>
</evidence>
<feature type="region of interest" description="Disordered" evidence="11">
    <location>
        <begin position="394"/>
        <end position="440"/>
    </location>
</feature>
<dbReference type="PANTHER" id="PTHR24056">
    <property type="entry name" value="CELL DIVISION PROTEIN KINASE"/>
    <property type="match status" value="1"/>
</dbReference>
<comment type="caution">
    <text evidence="13">The sequence shown here is derived from an EMBL/GenBank/DDBJ whole genome shotgun (WGS) entry which is preliminary data.</text>
</comment>
<keyword evidence="4" id="KW-0597">Phosphoprotein</keyword>
<dbReference type="InterPro" id="IPR011009">
    <property type="entry name" value="Kinase-like_dom_sf"/>
</dbReference>
<evidence type="ECO:0000256" key="6">
    <source>
        <dbReference type="ARBA" id="ARBA00022741"/>
    </source>
</evidence>
<dbReference type="FunFam" id="3.30.200.20:FF:000021">
    <property type="entry name" value="probable serine/threonine-protein kinase At1g54610"/>
    <property type="match status" value="1"/>
</dbReference>
<dbReference type="OrthoDB" id="626666at2759"/>
<dbReference type="SMART" id="SM00220">
    <property type="entry name" value="S_TKc"/>
    <property type="match status" value="1"/>
</dbReference>
<evidence type="ECO:0000313" key="13">
    <source>
        <dbReference type="EMBL" id="CAD6228391.1"/>
    </source>
</evidence>
<dbReference type="SUPFAM" id="SSF56112">
    <property type="entry name" value="Protein kinase-like (PK-like)"/>
    <property type="match status" value="1"/>
</dbReference>
<dbReference type="GO" id="GO:0005634">
    <property type="term" value="C:nucleus"/>
    <property type="evidence" value="ECO:0007669"/>
    <property type="project" value="TreeGrafter"/>
</dbReference>
<feature type="binding site" evidence="10">
    <location>
        <position position="107"/>
    </location>
    <ligand>
        <name>ATP</name>
        <dbReference type="ChEBI" id="CHEBI:30616"/>
    </ligand>
</feature>